<evidence type="ECO:0000259" key="8">
    <source>
        <dbReference type="PROSITE" id="PS50234"/>
    </source>
</evidence>
<feature type="region of interest" description="Disordered" evidence="7">
    <location>
        <begin position="1605"/>
        <end position="1858"/>
    </location>
</feature>
<dbReference type="EMBL" id="QNUK01000288">
    <property type="protein sequence ID" value="KAF5896160.1"/>
    <property type="molecule type" value="Genomic_DNA"/>
</dbReference>
<feature type="region of interest" description="Disordered" evidence="7">
    <location>
        <begin position="2342"/>
        <end position="2365"/>
    </location>
</feature>
<feature type="compositionally biased region" description="Low complexity" evidence="7">
    <location>
        <begin position="1708"/>
        <end position="1726"/>
    </location>
</feature>
<feature type="domain" description="VWFA" evidence="8">
    <location>
        <begin position="1"/>
        <end position="151"/>
    </location>
</feature>
<dbReference type="Gene3D" id="1.20.5.320">
    <property type="entry name" value="6-Phosphogluconate Dehydrogenase, domain 3"/>
    <property type="match status" value="1"/>
</dbReference>
<dbReference type="CDD" id="cd01450">
    <property type="entry name" value="vWFA_subfamily_ECM"/>
    <property type="match status" value="2"/>
</dbReference>
<dbReference type="FunFam" id="3.40.50.410:FF:000021">
    <property type="entry name" value="Collagen, type VI, alpha 3"/>
    <property type="match status" value="1"/>
</dbReference>
<feature type="domain" description="VWFA" evidence="8">
    <location>
        <begin position="566"/>
        <end position="740"/>
    </location>
</feature>
<name>A0A8J4XCR5_CLAMG</name>
<dbReference type="Pfam" id="PF01391">
    <property type="entry name" value="Collagen"/>
    <property type="match status" value="1"/>
</dbReference>
<organism evidence="9 10">
    <name type="scientific">Clarias magur</name>
    <name type="common">Asian catfish</name>
    <name type="synonym">Macropteronotus magur</name>
    <dbReference type="NCBI Taxonomy" id="1594786"/>
    <lineage>
        <taxon>Eukaryota</taxon>
        <taxon>Metazoa</taxon>
        <taxon>Chordata</taxon>
        <taxon>Craniata</taxon>
        <taxon>Vertebrata</taxon>
        <taxon>Euteleostomi</taxon>
        <taxon>Actinopterygii</taxon>
        <taxon>Neopterygii</taxon>
        <taxon>Teleostei</taxon>
        <taxon>Ostariophysi</taxon>
        <taxon>Siluriformes</taxon>
        <taxon>Clariidae</taxon>
        <taxon>Clarias</taxon>
    </lineage>
</organism>
<keyword evidence="10" id="KW-1185">Reference proteome</keyword>
<evidence type="ECO:0000256" key="1">
    <source>
        <dbReference type="ARBA" id="ARBA00004613"/>
    </source>
</evidence>
<keyword evidence="6" id="KW-0325">Glycoprotein</keyword>
<keyword evidence="4" id="KW-0677">Repeat</keyword>
<dbReference type="CDD" id="cd01472">
    <property type="entry name" value="vWA_collagen"/>
    <property type="match status" value="5"/>
</dbReference>
<dbReference type="GO" id="GO:0005581">
    <property type="term" value="C:collagen trimer"/>
    <property type="evidence" value="ECO:0007669"/>
    <property type="project" value="UniProtKB-KW"/>
</dbReference>
<dbReference type="Gene3D" id="3.40.50.410">
    <property type="entry name" value="von Willebrand factor, type A domain"/>
    <property type="match status" value="9"/>
</dbReference>
<dbReference type="InterPro" id="IPR008160">
    <property type="entry name" value="Collagen"/>
</dbReference>
<feature type="domain" description="VWFA" evidence="8">
    <location>
        <begin position="361"/>
        <end position="539"/>
    </location>
</feature>
<dbReference type="InterPro" id="IPR002035">
    <property type="entry name" value="VWF_A"/>
</dbReference>
<feature type="compositionally biased region" description="Polar residues" evidence="7">
    <location>
        <begin position="1735"/>
        <end position="1747"/>
    </location>
</feature>
<dbReference type="PANTHER" id="PTHR24020:SF86">
    <property type="entry name" value="COLLAGEN, TYPE VI, ALPHA 4"/>
    <property type="match status" value="1"/>
</dbReference>
<keyword evidence="5" id="KW-0130">Cell adhesion</keyword>
<feature type="non-terminal residue" evidence="9">
    <location>
        <position position="1"/>
    </location>
</feature>
<dbReference type="GO" id="GO:0007155">
    <property type="term" value="P:cell adhesion"/>
    <property type="evidence" value="ECO:0007669"/>
    <property type="project" value="UniProtKB-KW"/>
</dbReference>
<dbReference type="PROSITE" id="PS50234">
    <property type="entry name" value="VWFA"/>
    <property type="match status" value="9"/>
</dbReference>
<comment type="caution">
    <text evidence="9">The sequence shown here is derived from an EMBL/GenBank/DDBJ whole genome shotgun (WGS) entry which is preliminary data.</text>
</comment>
<dbReference type="OrthoDB" id="6132182at2759"/>
<dbReference type="FunFam" id="3.40.50.410:FF:000004">
    <property type="entry name" value="collagen alpha-6(VI) chain"/>
    <property type="match status" value="5"/>
</dbReference>
<dbReference type="InterPro" id="IPR036465">
    <property type="entry name" value="vWFA_dom_sf"/>
</dbReference>
<dbReference type="Pfam" id="PF00092">
    <property type="entry name" value="VWA"/>
    <property type="match status" value="9"/>
</dbReference>
<evidence type="ECO:0000256" key="3">
    <source>
        <dbReference type="ARBA" id="ARBA00022729"/>
    </source>
</evidence>
<feature type="domain" description="VWFA" evidence="8">
    <location>
        <begin position="940"/>
        <end position="1113"/>
    </location>
</feature>
<dbReference type="SUPFAM" id="SSF53300">
    <property type="entry name" value="vWA-like"/>
    <property type="match status" value="9"/>
</dbReference>
<reference evidence="9" key="1">
    <citation type="submission" date="2020-07" db="EMBL/GenBank/DDBJ databases">
        <title>Clarias magur genome sequencing, assembly and annotation.</title>
        <authorList>
            <person name="Kushwaha B."/>
            <person name="Kumar R."/>
            <person name="Das P."/>
            <person name="Joshi C.G."/>
            <person name="Kumar D."/>
            <person name="Nagpure N.S."/>
            <person name="Pandey M."/>
            <person name="Agarwal S."/>
            <person name="Srivastava S."/>
            <person name="Singh M."/>
            <person name="Sahoo L."/>
            <person name="Jayasankar P."/>
            <person name="Meher P.K."/>
            <person name="Koringa P.G."/>
            <person name="Iquebal M.A."/>
            <person name="Das S.P."/>
            <person name="Bit A."/>
            <person name="Patnaik S."/>
            <person name="Patel N."/>
            <person name="Shah T.M."/>
            <person name="Hinsu A."/>
            <person name="Jena J.K."/>
        </authorList>
    </citation>
    <scope>NUCLEOTIDE SEQUENCE</scope>
    <source>
        <strain evidence="9">CIFAMagur01</strain>
        <tissue evidence="9">Testis</tissue>
    </source>
</reference>
<evidence type="ECO:0000256" key="5">
    <source>
        <dbReference type="ARBA" id="ARBA00022889"/>
    </source>
</evidence>
<evidence type="ECO:0000256" key="4">
    <source>
        <dbReference type="ARBA" id="ARBA00022737"/>
    </source>
</evidence>
<evidence type="ECO:0000256" key="6">
    <source>
        <dbReference type="ARBA" id="ARBA00023180"/>
    </source>
</evidence>
<evidence type="ECO:0000256" key="7">
    <source>
        <dbReference type="SAM" id="MobiDB-lite"/>
    </source>
</evidence>
<keyword evidence="9" id="KW-0176">Collagen</keyword>
<evidence type="ECO:0000313" key="10">
    <source>
        <dbReference type="Proteomes" id="UP000727407"/>
    </source>
</evidence>
<feature type="compositionally biased region" description="Low complexity" evidence="7">
    <location>
        <begin position="1681"/>
        <end position="1693"/>
    </location>
</feature>
<dbReference type="GO" id="GO:0005576">
    <property type="term" value="C:extracellular region"/>
    <property type="evidence" value="ECO:0007669"/>
    <property type="project" value="UniProtKB-SubCell"/>
</dbReference>
<sequence length="2365" mass="257048">MGLDIASDKVRVGIVQFSNNPQVEVLLGQYADKNDLLEKVDKLKYLGGGTETGKALHFIQSNYFKDQSNASEISHVAQITVVITDGDSDDKTESAATELRKKGVLIFAIGVGAVSTTGLQSIANQPHHHFVMNFTAYEKLLNATNSILDKVCIFVEAQQEALASKFADVFVLVDSSLEQTPKVRQFLQQLANNLTVGNASNRIALAQFGEDVSLEFGFDAYKTTAEAVALIRKFRLRDTGQINLKKAINYGHTQLLNPEAVSRIAQGYKQYLLLVNKGKYDDQILTAIETLMDEQVTLINIDFSKAQATDQQKNYSKLLVERTIYAAKITPDTIVDDVKTIIKTAVKIEVTGDCKLAPVADIVFIVDASDKVTLPNFKLVLNFLHDMISGLEIASDGVRVGMVLYSDTPTADFYLNTFDNQTKILQYINLLPFKGGESKTSEALKFAREKLFIRDTGSRHDDGVQQIAVVITAGDSLDNVTSQAYFLRRSGVEVYVLGVTQDNVKQLNEIASYPPDRFVFSVESFAKIKTMEKPLRKTLCNNLIRSRDKSIDYSIEQGCVQTEEADIYFLIDQSSSIYPPYFEDMKKFILEVLLRFTIGPNQVRVGLVKYSDNYTLEFNLTKFTDKDSLQRAVSSTTQIGGNTNTGMALSFMGQLFKAAEKNRTTKVQEILIVITDGESDDKVSNPAEELRTKGVTIFAIGIKGANTMELLEIAGDKKRMYFVNNFDALKSLKEIIIKDICSSEACKNMKQADIIFLIDGSGSIGGGDFLKMKNFMNNVISKSVIGNDSVRIGVVQFSNNIKDEFPLNRYSDKHQMQEAINGTQQLGGGTMTGAALTTLSGYFDPERGGRPGIPHILIVITDGESQDAVAHPAQALRDKDIAIYSIGVHNANSTQLQEISGTPDRVFLGRNFDALDFLHKDVLLKVCTSADDCQKSQVADVVFLVDDSGSISDTEFLSMKLFMNSVVNTTKVGKDNVRLCTILYSDTPKINFELNKYYSKQEVLDAINNIKQEGGNTYTAKALHYSLDYFSEANGGRGTKGVPQMLFVITDGEATDPHDLPKAADELQKLGVSVHGIGVARAKTAELEIITKDKSKVFHVGDFNALNALKENISRVICHNTKPECKKETADLVILIDGSGSIGDVHWTIMMNFILSLIDNLRIKQDLFRVGVAQFSADYRKEFYLNEYNNTVDVKKAIRTIVQMKGGTDIAKALNKVQEFFQTSLGSRIQSGISQNLLFITDGQSENGIKKAVDRLRLMGIEIFVIGIGDINPKQLNYIAGSSKRLYTLDTFDHLKFNRTTQQVINNICTPQKETEGCTVHIGIGFDVSHSSSGPQASGKYKPLIYVPEIIRSISTLESLCCVSMHRSLPTNIGFRLVAANGYIRYDTNFEDYNEDIVNKVMDQMSKGEAFNTELLHSFQDKFATSGAGVKVMVIFTDGLDASVDDLMLASENLRISGVHALIPIALEGGINVMDLHKLGFGRVFGSSEPLTIAMQNVGRNLRKQIGAVALRECCNVMCKCTGHDGVRGPHGPPGTKGFLGRAGYPGFPGEEGGVGERGPQGLNGTQGHPGCQGKRGLKGGRGFRGDTGIAGECGVDGVNGEQGVAGLAGYPGERGDPGSQGKRGVQGLPGEPGQKGLRGDPGLSGVDNSAPGPKGETGNPGLQGIPGTEGNPGQDGDIGRPGQNGRRGAAGPPGAPGPSGETGLRGNSGSSGPQGPQGPVGDSGQKGTPGFQGLQGSPGTQGNVGSKGSVGPRGQKGQPGEPGNKGVDGPLGNRGLPGNDGQDGYGSLGPKGQKGDPGFPGYPGQQGEFGDSGKTGGNGPKGRSGRGGNAGRQGKPGDHGPIGPPGQRGPKGPPGPREMSACTLISYVRDNCACCKDKAACPVYPTELVIGLDVSEDMTPQIFERMRSTLLSLLDRINIAESNCPTGTRLAVVSYSSNTKYLIRFSDHRRKKDLLEAVKNIPLTRTNTRRNIGAAMRFVGRNVFKRLRQGVLIRKVAIFLSGGQSQDLTSITTAVLEYKALDINLGVIGFKNTPNVQRAFKADETESFINVLEREGAQGAALERIQQCIICFDPCNPASDCPKTIEVSTPKEVDVDLALLVDGSRSIQADQYQGVKEVLRTVLDQLVVSDQPSKAGRQARVALYQQSSSYREDQAPVKQIFNFQQFQDHNLMKQSISVNLQQTGGYSRLGHALEFVIRRGLLTASNQRKNKMVLLIVGGETEYSDRAKLDFISRMAKCQGVVLLTLTVGNQYNCTQVEELASLPTEQHIVHLGQVKKGEQEYSRRFIRTFLHILSQNMITYTPPLPSIQCESLKWESEDLGVSFFDSTLSEKETVIVQEEHSGIEMENEYESDDPLSPGHGYLN</sequence>
<dbReference type="PRINTS" id="PR00453">
    <property type="entry name" value="VWFADOMAIN"/>
</dbReference>
<dbReference type="SMART" id="SM00327">
    <property type="entry name" value="VWA"/>
    <property type="match status" value="9"/>
</dbReference>
<keyword evidence="3" id="KW-0732">Signal</keyword>
<feature type="domain" description="VWFA" evidence="8">
    <location>
        <begin position="753"/>
        <end position="922"/>
    </location>
</feature>
<gene>
    <name evidence="9" type="ORF">DAT39_014130</name>
</gene>
<protein>
    <submittedName>
        <fullName evidence="9">Collagen alpha-6(VI) chain-like</fullName>
    </submittedName>
</protein>
<dbReference type="InterPro" id="IPR050525">
    <property type="entry name" value="ECM_Assembly_Org"/>
</dbReference>
<feature type="domain" description="VWFA" evidence="8">
    <location>
        <begin position="1131"/>
        <end position="1308"/>
    </location>
</feature>
<keyword evidence="2" id="KW-0964">Secreted</keyword>
<feature type="compositionally biased region" description="Gly residues" evidence="7">
    <location>
        <begin position="1550"/>
        <end position="1559"/>
    </location>
</feature>
<feature type="domain" description="VWFA" evidence="8">
    <location>
        <begin position="168"/>
        <end position="342"/>
    </location>
</feature>
<proteinExistence type="predicted"/>
<dbReference type="Proteomes" id="UP000727407">
    <property type="component" value="Unassembled WGS sequence"/>
</dbReference>
<evidence type="ECO:0000313" key="9">
    <source>
        <dbReference type="EMBL" id="KAF5896160.1"/>
    </source>
</evidence>
<dbReference type="PANTHER" id="PTHR24020">
    <property type="entry name" value="COLLAGEN ALPHA"/>
    <property type="match status" value="1"/>
</dbReference>
<feature type="compositionally biased region" description="Gly residues" evidence="7">
    <location>
        <begin position="1814"/>
        <end position="1832"/>
    </location>
</feature>
<evidence type="ECO:0000256" key="2">
    <source>
        <dbReference type="ARBA" id="ARBA00022525"/>
    </source>
</evidence>
<feature type="region of interest" description="Disordered" evidence="7">
    <location>
        <begin position="1549"/>
        <end position="1584"/>
    </location>
</feature>
<accession>A0A8J4XCR5</accession>
<feature type="domain" description="VWFA" evidence="8">
    <location>
        <begin position="1888"/>
        <end position="2070"/>
    </location>
</feature>
<feature type="domain" description="VWFA" evidence="8">
    <location>
        <begin position="2097"/>
        <end position="2295"/>
    </location>
</feature>
<comment type="subcellular location">
    <subcellularLocation>
        <location evidence="1">Secreted</location>
    </subcellularLocation>
</comment>